<keyword evidence="2 3" id="KW-0143">Chaperone</keyword>
<gene>
    <name evidence="5" type="ORF">SERLA73DRAFT_69598</name>
</gene>
<keyword evidence="6" id="KW-1185">Reference proteome</keyword>
<evidence type="ECO:0000256" key="2">
    <source>
        <dbReference type="ARBA" id="ARBA00023186"/>
    </source>
</evidence>
<feature type="compositionally biased region" description="Pro residues" evidence="4">
    <location>
        <begin position="38"/>
        <end position="49"/>
    </location>
</feature>
<organism evidence="6">
    <name type="scientific">Serpula lacrymans var. lacrymans (strain S7.3)</name>
    <name type="common">Dry rot fungus</name>
    <dbReference type="NCBI Taxonomy" id="936435"/>
    <lineage>
        <taxon>Eukaryota</taxon>
        <taxon>Fungi</taxon>
        <taxon>Dikarya</taxon>
        <taxon>Basidiomycota</taxon>
        <taxon>Agaricomycotina</taxon>
        <taxon>Agaricomycetes</taxon>
        <taxon>Agaricomycetidae</taxon>
        <taxon>Boletales</taxon>
        <taxon>Coniophorineae</taxon>
        <taxon>Serpulaceae</taxon>
        <taxon>Serpula</taxon>
    </lineage>
</organism>
<dbReference type="GO" id="GO:0006099">
    <property type="term" value="P:tricarboxylic acid cycle"/>
    <property type="evidence" value="ECO:0007669"/>
    <property type="project" value="TreeGrafter"/>
</dbReference>
<proteinExistence type="inferred from homology"/>
<evidence type="ECO:0000256" key="4">
    <source>
        <dbReference type="SAM" id="MobiDB-lite"/>
    </source>
</evidence>
<sequence>MLSRLVTRHLATSSPRLKDPWPLPHTPEHLASTTTPTSVPPPTPLPRPNEIPSTLRARLLYQSRKRGTLESDLLLSTFARDHLAAMDEAELKEYDRLLDEPDWDIYYWSTGKRTPPERWAHSAILEKLSVHAKNEGRVVRRMPSLTE</sequence>
<dbReference type="HOGENOM" id="CLU_103054_0_0_1"/>
<dbReference type="PANTHER" id="PTHR12469">
    <property type="entry name" value="PROTEIN EMI5 HOMOLOG, MITOCHONDRIAL"/>
    <property type="match status" value="1"/>
</dbReference>
<evidence type="ECO:0000256" key="1">
    <source>
        <dbReference type="ARBA" id="ARBA00023128"/>
    </source>
</evidence>
<dbReference type="SUPFAM" id="SSF109910">
    <property type="entry name" value="YgfY-like"/>
    <property type="match status" value="1"/>
</dbReference>
<dbReference type="HAMAP" id="MF_03057">
    <property type="entry name" value="SDHAF2"/>
    <property type="match status" value="1"/>
</dbReference>
<dbReference type="Gene3D" id="1.10.150.250">
    <property type="entry name" value="Flavinator of succinate dehydrogenase"/>
    <property type="match status" value="1"/>
</dbReference>
<dbReference type="GO" id="GO:0034553">
    <property type="term" value="P:mitochondrial respiratory chain complex II assembly"/>
    <property type="evidence" value="ECO:0007669"/>
    <property type="project" value="TreeGrafter"/>
</dbReference>
<protein>
    <recommendedName>
        <fullName evidence="3">Succinate dehydrogenase assembly factor 2, mitochondrial</fullName>
        <shortName evidence="3">SDH assembly factor 2</shortName>
        <shortName evidence="3">SDHAF2</shortName>
    </recommendedName>
</protein>
<comment type="similarity">
    <text evidence="3">Belongs to the SDHAF2 family.</text>
</comment>
<comment type="subcellular location">
    <subcellularLocation>
        <location evidence="3">Mitochondrion matrix</location>
    </subcellularLocation>
</comment>
<dbReference type="eggNOG" id="KOG3326">
    <property type="taxonomic scope" value="Eukaryota"/>
</dbReference>
<dbReference type="InterPro" id="IPR005631">
    <property type="entry name" value="SDH"/>
</dbReference>
<dbReference type="InterPro" id="IPR028882">
    <property type="entry name" value="SDHAF2"/>
</dbReference>
<dbReference type="AlphaFoldDB" id="F8PJE4"/>
<feature type="region of interest" description="Disordered" evidence="4">
    <location>
        <begin position="14"/>
        <end position="52"/>
    </location>
</feature>
<dbReference type="GO" id="GO:0006121">
    <property type="term" value="P:mitochondrial electron transport, succinate to ubiquinone"/>
    <property type="evidence" value="ECO:0007669"/>
    <property type="project" value="UniProtKB-UniRule"/>
</dbReference>
<dbReference type="InParanoid" id="F8PJE4"/>
<comment type="function">
    <text evidence="3">Plays an essential role in the assembly of succinate dehydrogenase (SDH), an enzyme complex (also referred to as respiratory complex II) that is a component of both the tricarboxylic acid (TCA) cycle and the mitochondrial electron transport chain, and which couples the oxidation of succinate to fumarate with the reduction of ubiquinone (coenzyme Q) to ubiquinol. Required for flavinylation (covalent attachment of FAD) of the flavoprotein subunit of the SDH catalytic dimer.</text>
</comment>
<dbReference type="STRING" id="936435.F8PJE4"/>
<dbReference type="PANTHER" id="PTHR12469:SF2">
    <property type="entry name" value="SUCCINATE DEHYDROGENASE ASSEMBLY FACTOR 2, MITOCHONDRIAL"/>
    <property type="match status" value="1"/>
</dbReference>
<name>F8PJE4_SERL3</name>
<dbReference type="GO" id="GO:0005759">
    <property type="term" value="C:mitochondrial matrix"/>
    <property type="evidence" value="ECO:0007669"/>
    <property type="project" value="UniProtKB-SubCell"/>
</dbReference>
<comment type="subunit">
    <text evidence="3">Interacts with the flavoprotein subunit within the SDH catalytic dimer.</text>
</comment>
<dbReference type="OMA" id="YGKPQNP"/>
<dbReference type="InterPro" id="IPR036714">
    <property type="entry name" value="SDH_sf"/>
</dbReference>
<dbReference type="EMBL" id="GL945475">
    <property type="protein sequence ID" value="EGO03769.1"/>
    <property type="molecule type" value="Genomic_DNA"/>
</dbReference>
<reference evidence="6" key="1">
    <citation type="journal article" date="2011" name="Science">
        <title>The plant cell wall-decomposing machinery underlies the functional diversity of forest fungi.</title>
        <authorList>
            <person name="Eastwood D.C."/>
            <person name="Floudas D."/>
            <person name="Binder M."/>
            <person name="Majcherczyk A."/>
            <person name="Schneider P."/>
            <person name="Aerts A."/>
            <person name="Asiegbu F.O."/>
            <person name="Baker S.E."/>
            <person name="Barry K."/>
            <person name="Bendiksby M."/>
            <person name="Blumentritt M."/>
            <person name="Coutinho P.M."/>
            <person name="Cullen D."/>
            <person name="de Vries R.P."/>
            <person name="Gathman A."/>
            <person name="Goodell B."/>
            <person name="Henrissat B."/>
            <person name="Ihrmark K."/>
            <person name="Kauserud H."/>
            <person name="Kohler A."/>
            <person name="LaButti K."/>
            <person name="Lapidus A."/>
            <person name="Lavin J.L."/>
            <person name="Lee Y.-H."/>
            <person name="Lindquist E."/>
            <person name="Lilly W."/>
            <person name="Lucas S."/>
            <person name="Morin E."/>
            <person name="Murat C."/>
            <person name="Oguiza J.A."/>
            <person name="Park J."/>
            <person name="Pisabarro A.G."/>
            <person name="Riley R."/>
            <person name="Rosling A."/>
            <person name="Salamov A."/>
            <person name="Schmidt O."/>
            <person name="Schmutz J."/>
            <person name="Skrede I."/>
            <person name="Stenlid J."/>
            <person name="Wiebenga A."/>
            <person name="Xie X."/>
            <person name="Kuees U."/>
            <person name="Hibbett D.S."/>
            <person name="Hoffmeister D."/>
            <person name="Hoegberg N."/>
            <person name="Martin F."/>
            <person name="Grigoriev I.V."/>
            <person name="Watkinson S.C."/>
        </authorList>
    </citation>
    <scope>NUCLEOTIDE SEQUENCE [LARGE SCALE GENOMIC DNA]</scope>
    <source>
        <strain evidence="6">strain S7.3</strain>
    </source>
</reference>
<keyword evidence="1 3" id="KW-0496">Mitochondrion</keyword>
<evidence type="ECO:0000313" key="5">
    <source>
        <dbReference type="EMBL" id="EGO03769.1"/>
    </source>
</evidence>
<dbReference type="FunFam" id="1.10.150.250:FF:000004">
    <property type="entry name" value="Succinate dehydrogenase assembly factor 2, mitochondrial"/>
    <property type="match status" value="1"/>
</dbReference>
<dbReference type="Proteomes" id="UP000008063">
    <property type="component" value="Unassembled WGS sequence"/>
</dbReference>
<dbReference type="OrthoDB" id="284292at2759"/>
<dbReference type="Pfam" id="PF03937">
    <property type="entry name" value="Sdh5"/>
    <property type="match status" value="1"/>
</dbReference>
<evidence type="ECO:0000313" key="6">
    <source>
        <dbReference type="Proteomes" id="UP000008063"/>
    </source>
</evidence>
<evidence type="ECO:0000256" key="3">
    <source>
        <dbReference type="HAMAP-Rule" id="MF_03057"/>
    </source>
</evidence>
<dbReference type="FunCoup" id="F8PJE4">
    <property type="interactions" value="339"/>
</dbReference>
<accession>F8PJE4</accession>